<feature type="region of interest" description="Disordered" evidence="1">
    <location>
        <begin position="1"/>
        <end position="248"/>
    </location>
</feature>
<organism evidence="2 3">
    <name type="scientific">Pleurodeles waltl</name>
    <name type="common">Iberian ribbed newt</name>
    <dbReference type="NCBI Taxonomy" id="8319"/>
    <lineage>
        <taxon>Eukaryota</taxon>
        <taxon>Metazoa</taxon>
        <taxon>Chordata</taxon>
        <taxon>Craniata</taxon>
        <taxon>Vertebrata</taxon>
        <taxon>Euteleostomi</taxon>
        <taxon>Amphibia</taxon>
        <taxon>Batrachia</taxon>
        <taxon>Caudata</taxon>
        <taxon>Salamandroidea</taxon>
        <taxon>Salamandridae</taxon>
        <taxon>Pleurodelinae</taxon>
        <taxon>Pleurodeles</taxon>
    </lineage>
</organism>
<protein>
    <submittedName>
        <fullName evidence="2">Uncharacterized protein</fullName>
    </submittedName>
</protein>
<feature type="compositionally biased region" description="Low complexity" evidence="1">
    <location>
        <begin position="122"/>
        <end position="131"/>
    </location>
</feature>
<feature type="compositionally biased region" description="Basic residues" evidence="1">
    <location>
        <begin position="54"/>
        <end position="77"/>
    </location>
</feature>
<sequence length="276" mass="29314">MTPKASAGAGRRGGSPSVYPSTHESTGQTVAAPVPAIHIPPPAPRCLRTGSQSPHHRLIGARHPRHPGKPGTHHLLPRRAPPAAVRSCAGTPPLTGLRTTSLRHWHLTPKRRLPPPKSTSRAPTTGSAPTSSGPPPPVGAQLKCRTDGFNKGPTSNRRRPRRQPRDRPNTAALTGSLQRLQRCRDPSASRRRSSPGPPSAHASAPRHSSLTSEPRQAPPPDPPTGRAVPQLLPGNGRRESRTSACVTPPPVRFLPVLAAQAHPDVEDNCRISVRPA</sequence>
<accession>A0AAV7U8U0</accession>
<comment type="caution">
    <text evidence="2">The sequence shown here is derived from an EMBL/GenBank/DDBJ whole genome shotgun (WGS) entry which is preliminary data.</text>
</comment>
<evidence type="ECO:0000313" key="3">
    <source>
        <dbReference type="Proteomes" id="UP001066276"/>
    </source>
</evidence>
<dbReference type="AlphaFoldDB" id="A0AAV7U8U0"/>
<evidence type="ECO:0000313" key="2">
    <source>
        <dbReference type="EMBL" id="KAJ1185337.1"/>
    </source>
</evidence>
<feature type="compositionally biased region" description="Polar residues" evidence="1">
    <location>
        <begin position="18"/>
        <end position="29"/>
    </location>
</feature>
<reference evidence="2" key="1">
    <citation type="journal article" date="2022" name="bioRxiv">
        <title>Sequencing and chromosome-scale assembly of the giantPleurodeles waltlgenome.</title>
        <authorList>
            <person name="Brown T."/>
            <person name="Elewa A."/>
            <person name="Iarovenko S."/>
            <person name="Subramanian E."/>
            <person name="Araus A.J."/>
            <person name="Petzold A."/>
            <person name="Susuki M."/>
            <person name="Suzuki K.-i.T."/>
            <person name="Hayashi T."/>
            <person name="Toyoda A."/>
            <person name="Oliveira C."/>
            <person name="Osipova E."/>
            <person name="Leigh N.D."/>
            <person name="Simon A."/>
            <person name="Yun M.H."/>
        </authorList>
    </citation>
    <scope>NUCLEOTIDE SEQUENCE</scope>
    <source>
        <strain evidence="2">20211129_DDA</strain>
        <tissue evidence="2">Liver</tissue>
    </source>
</reference>
<keyword evidence="3" id="KW-1185">Reference proteome</keyword>
<evidence type="ECO:0000256" key="1">
    <source>
        <dbReference type="SAM" id="MobiDB-lite"/>
    </source>
</evidence>
<feature type="compositionally biased region" description="Low complexity" evidence="1">
    <location>
        <begin position="199"/>
        <end position="209"/>
    </location>
</feature>
<dbReference type="Proteomes" id="UP001066276">
    <property type="component" value="Chromosome 3_1"/>
</dbReference>
<gene>
    <name evidence="2" type="ORF">NDU88_002130</name>
</gene>
<feature type="compositionally biased region" description="Basic residues" evidence="1">
    <location>
        <begin position="101"/>
        <end position="114"/>
    </location>
</feature>
<proteinExistence type="predicted"/>
<name>A0AAV7U8U0_PLEWA</name>
<dbReference type="EMBL" id="JANPWB010000005">
    <property type="protein sequence ID" value="KAJ1185337.1"/>
    <property type="molecule type" value="Genomic_DNA"/>
</dbReference>